<sequence>MSSFEVGKLTIPLFVGTVLNWSLFGVLAVQAYIYFLAFPADRRLNKIIVTSIFLLELLQTLGDSRDTIRTFGSQWGNPEALDLVGWAFFSVPILGSFIAAIGQIFFAWRISIIGQTWFMPALITAITVFQFGAGVWTGVQILQAGRFSLLQFNRLKPPVAWLSATAASDLIIVGATAFYMLKARQPEFRNVTNVAITRIIRVSIETGVLCAIFACVDLYLYIAFQGNNYHLGVCIWLSKVYSNSIMVILNSRAYIGHAALANATPSAQFTDVVFRSGVPQSAVRFAGTESTASCHLDDHQGEGKIDEDKDFVGVAV</sequence>
<keyword evidence="1" id="KW-0472">Membrane</keyword>
<dbReference type="InterPro" id="IPR045339">
    <property type="entry name" value="DUF6534"/>
</dbReference>
<feature type="transmembrane region" description="Helical" evidence="1">
    <location>
        <begin position="229"/>
        <end position="249"/>
    </location>
</feature>
<accession>A0AAD7NBD9</accession>
<evidence type="ECO:0000259" key="2">
    <source>
        <dbReference type="Pfam" id="PF20152"/>
    </source>
</evidence>
<keyword evidence="4" id="KW-1185">Reference proteome</keyword>
<gene>
    <name evidence="3" type="ORF">B0H16DRAFT_1545969</name>
</gene>
<dbReference type="PANTHER" id="PTHR40465:SF1">
    <property type="entry name" value="DUF6534 DOMAIN-CONTAINING PROTEIN"/>
    <property type="match status" value="1"/>
</dbReference>
<dbReference type="Proteomes" id="UP001215598">
    <property type="component" value="Unassembled WGS sequence"/>
</dbReference>
<feature type="transmembrane region" description="Helical" evidence="1">
    <location>
        <begin position="159"/>
        <end position="181"/>
    </location>
</feature>
<comment type="caution">
    <text evidence="3">The sequence shown here is derived from an EMBL/GenBank/DDBJ whole genome shotgun (WGS) entry which is preliminary data.</text>
</comment>
<feature type="transmembrane region" description="Helical" evidence="1">
    <location>
        <begin position="202"/>
        <end position="223"/>
    </location>
</feature>
<evidence type="ECO:0000313" key="4">
    <source>
        <dbReference type="Proteomes" id="UP001215598"/>
    </source>
</evidence>
<dbReference type="AlphaFoldDB" id="A0AAD7NBD9"/>
<feature type="transmembrane region" description="Helical" evidence="1">
    <location>
        <begin position="12"/>
        <end position="35"/>
    </location>
</feature>
<keyword evidence="1" id="KW-1133">Transmembrane helix</keyword>
<dbReference type="Pfam" id="PF20152">
    <property type="entry name" value="DUF6534"/>
    <property type="match status" value="1"/>
</dbReference>
<evidence type="ECO:0000313" key="3">
    <source>
        <dbReference type="EMBL" id="KAJ7752619.1"/>
    </source>
</evidence>
<reference evidence="3" key="1">
    <citation type="submission" date="2023-03" db="EMBL/GenBank/DDBJ databases">
        <title>Massive genome expansion in bonnet fungi (Mycena s.s.) driven by repeated elements and novel gene families across ecological guilds.</title>
        <authorList>
            <consortium name="Lawrence Berkeley National Laboratory"/>
            <person name="Harder C.B."/>
            <person name="Miyauchi S."/>
            <person name="Viragh M."/>
            <person name="Kuo A."/>
            <person name="Thoen E."/>
            <person name="Andreopoulos B."/>
            <person name="Lu D."/>
            <person name="Skrede I."/>
            <person name="Drula E."/>
            <person name="Henrissat B."/>
            <person name="Morin E."/>
            <person name="Kohler A."/>
            <person name="Barry K."/>
            <person name="LaButti K."/>
            <person name="Morin E."/>
            <person name="Salamov A."/>
            <person name="Lipzen A."/>
            <person name="Mereny Z."/>
            <person name="Hegedus B."/>
            <person name="Baldrian P."/>
            <person name="Stursova M."/>
            <person name="Weitz H."/>
            <person name="Taylor A."/>
            <person name="Grigoriev I.V."/>
            <person name="Nagy L.G."/>
            <person name="Martin F."/>
            <person name="Kauserud H."/>
        </authorList>
    </citation>
    <scope>NUCLEOTIDE SEQUENCE</scope>
    <source>
        <strain evidence="3">CBHHK182m</strain>
    </source>
</reference>
<dbReference type="PANTHER" id="PTHR40465">
    <property type="entry name" value="CHROMOSOME 1, WHOLE GENOME SHOTGUN SEQUENCE"/>
    <property type="match status" value="1"/>
</dbReference>
<feature type="domain" description="DUF6534" evidence="2">
    <location>
        <begin position="166"/>
        <end position="254"/>
    </location>
</feature>
<feature type="transmembrane region" description="Helical" evidence="1">
    <location>
        <begin position="83"/>
        <end position="106"/>
    </location>
</feature>
<evidence type="ECO:0000256" key="1">
    <source>
        <dbReference type="SAM" id="Phobius"/>
    </source>
</evidence>
<dbReference type="EMBL" id="JARKIB010000058">
    <property type="protein sequence ID" value="KAJ7752619.1"/>
    <property type="molecule type" value="Genomic_DNA"/>
</dbReference>
<protein>
    <recommendedName>
        <fullName evidence="2">DUF6534 domain-containing protein</fullName>
    </recommendedName>
</protein>
<name>A0AAD7NBD9_9AGAR</name>
<keyword evidence="1" id="KW-0812">Transmembrane</keyword>
<organism evidence="3 4">
    <name type="scientific">Mycena metata</name>
    <dbReference type="NCBI Taxonomy" id="1033252"/>
    <lineage>
        <taxon>Eukaryota</taxon>
        <taxon>Fungi</taxon>
        <taxon>Dikarya</taxon>
        <taxon>Basidiomycota</taxon>
        <taxon>Agaricomycotina</taxon>
        <taxon>Agaricomycetes</taxon>
        <taxon>Agaricomycetidae</taxon>
        <taxon>Agaricales</taxon>
        <taxon>Marasmiineae</taxon>
        <taxon>Mycenaceae</taxon>
        <taxon>Mycena</taxon>
    </lineage>
</organism>
<proteinExistence type="predicted"/>
<feature type="transmembrane region" description="Helical" evidence="1">
    <location>
        <begin position="118"/>
        <end position="139"/>
    </location>
</feature>